<gene>
    <name evidence="1" type="ORF">EK417_13885</name>
</gene>
<dbReference type="RefSeq" id="WP_136522495.1">
    <property type="nucleotide sequence ID" value="NZ_SDLV01000028.1"/>
</dbReference>
<evidence type="ECO:0000313" key="1">
    <source>
        <dbReference type="EMBL" id="THV58033.1"/>
    </source>
</evidence>
<protein>
    <submittedName>
        <fullName evidence="1">Uncharacterized protein</fullName>
    </submittedName>
</protein>
<organism evidence="1 2">
    <name type="scientific">Chryseobacterium candidae</name>
    <dbReference type="NCBI Taxonomy" id="1978493"/>
    <lineage>
        <taxon>Bacteria</taxon>
        <taxon>Pseudomonadati</taxon>
        <taxon>Bacteroidota</taxon>
        <taxon>Flavobacteriia</taxon>
        <taxon>Flavobacteriales</taxon>
        <taxon>Weeksellaceae</taxon>
        <taxon>Chryseobacterium group</taxon>
        <taxon>Chryseobacterium</taxon>
    </lineage>
</organism>
<evidence type="ECO:0000313" key="2">
    <source>
        <dbReference type="Proteomes" id="UP000306038"/>
    </source>
</evidence>
<name>A0ABY2R5A9_9FLAO</name>
<proteinExistence type="predicted"/>
<dbReference type="Proteomes" id="UP000306038">
    <property type="component" value="Unassembled WGS sequence"/>
</dbReference>
<sequence>MSAIGFIKMMDSNPNVDYSGLYKDYFKQFSKKERIDAFAYSMTMYKVTKSLFITNTELWIDFTKEDWEEILVNNNNRPEISANPDSRIIDLYEYDDLIILNKYLKINPFNILLENKDKMSRDSLLNSLRYGYFMSSFFFQSDEFLIEDLEDFSNISYTELKEYSKKLILEGCENRLDTPEELSSWLEEKIKTV</sequence>
<reference evidence="1 2" key="1">
    <citation type="submission" date="2019-01" db="EMBL/GenBank/DDBJ databases">
        <authorList>
            <person name="B I."/>
            <person name="Ch S."/>
            <person name="Ch V.R."/>
        </authorList>
    </citation>
    <scope>NUCLEOTIDE SEQUENCE [LARGE SCALE GENOMIC DNA]</scope>
    <source>
        <strain evidence="1 2">JC507</strain>
    </source>
</reference>
<comment type="caution">
    <text evidence="1">The sequence shown here is derived from an EMBL/GenBank/DDBJ whole genome shotgun (WGS) entry which is preliminary data.</text>
</comment>
<accession>A0ABY2R5A9</accession>
<keyword evidence="2" id="KW-1185">Reference proteome</keyword>
<dbReference type="EMBL" id="SDLV01000028">
    <property type="protein sequence ID" value="THV58033.1"/>
    <property type="molecule type" value="Genomic_DNA"/>
</dbReference>